<dbReference type="SUPFAM" id="SSF53223">
    <property type="entry name" value="Aminoacid dehydrogenase-like, N-terminal domain"/>
    <property type="match status" value="1"/>
</dbReference>
<dbReference type="GO" id="GO:0004488">
    <property type="term" value="F:methylenetetrahydrofolate dehydrogenase (NADP+) activity"/>
    <property type="evidence" value="ECO:0007669"/>
    <property type="project" value="UniProtKB-UniRule"/>
</dbReference>
<dbReference type="InterPro" id="IPR020631">
    <property type="entry name" value="THF_DH/CycHdrlase_NAD-bd_dom"/>
</dbReference>
<proteinExistence type="inferred from homology"/>
<evidence type="ECO:0000256" key="5">
    <source>
        <dbReference type="ARBA" id="ARBA00022755"/>
    </source>
</evidence>
<evidence type="ECO:0000256" key="12">
    <source>
        <dbReference type="HAMAP-Rule" id="MF_01576"/>
    </source>
</evidence>
<dbReference type="UniPathway" id="UPA00193"/>
<dbReference type="InterPro" id="IPR020867">
    <property type="entry name" value="THF_DH/CycHdrlase_CS"/>
</dbReference>
<reference evidence="15 16" key="1">
    <citation type="journal article" date="2013" name="Genome Announc.">
        <title>Genome Sequence of Streptomyces violaceusniger Strain SPC6, a Halotolerant Streptomycete That Exhibits Rapid Growth and Development.</title>
        <authorList>
            <person name="Chen X."/>
            <person name="Zhang B."/>
            <person name="Zhang W."/>
            <person name="Wu X."/>
            <person name="Zhang M."/>
            <person name="Chen T."/>
            <person name="Liu G."/>
            <person name="Dyson P."/>
        </authorList>
    </citation>
    <scope>NUCLEOTIDE SEQUENCE [LARGE SCALE GENOMIC DNA]</scope>
    <source>
        <strain evidence="15 16">SPC6</strain>
    </source>
</reference>
<dbReference type="eggNOG" id="COG0190">
    <property type="taxonomic scope" value="Bacteria"/>
</dbReference>
<comment type="catalytic activity">
    <reaction evidence="12">
        <text>(6R)-5,10-methylene-5,6,7,8-tetrahydrofolate + NADP(+) = (6R)-5,10-methenyltetrahydrofolate + NADPH</text>
        <dbReference type="Rhea" id="RHEA:22812"/>
        <dbReference type="ChEBI" id="CHEBI:15636"/>
        <dbReference type="ChEBI" id="CHEBI:57455"/>
        <dbReference type="ChEBI" id="CHEBI:57783"/>
        <dbReference type="ChEBI" id="CHEBI:58349"/>
        <dbReference type="EC" id="1.5.1.5"/>
    </reaction>
</comment>
<dbReference type="GO" id="GO:0000105">
    <property type="term" value="P:L-histidine biosynthetic process"/>
    <property type="evidence" value="ECO:0007669"/>
    <property type="project" value="UniProtKB-KW"/>
</dbReference>
<dbReference type="FunFam" id="3.40.50.720:FF:000006">
    <property type="entry name" value="Bifunctional protein FolD"/>
    <property type="match status" value="1"/>
</dbReference>
<evidence type="ECO:0000256" key="2">
    <source>
        <dbReference type="ARBA" id="ARBA00011738"/>
    </source>
</evidence>
<comment type="catalytic activity">
    <reaction evidence="12">
        <text>(6R)-5,10-methenyltetrahydrofolate + H2O = (6R)-10-formyltetrahydrofolate + H(+)</text>
        <dbReference type="Rhea" id="RHEA:23700"/>
        <dbReference type="ChEBI" id="CHEBI:15377"/>
        <dbReference type="ChEBI" id="CHEBI:15378"/>
        <dbReference type="ChEBI" id="CHEBI:57455"/>
        <dbReference type="ChEBI" id="CHEBI:195366"/>
        <dbReference type="EC" id="3.5.4.9"/>
    </reaction>
</comment>
<evidence type="ECO:0000313" key="16">
    <source>
        <dbReference type="Proteomes" id="UP000095329"/>
    </source>
</evidence>
<dbReference type="STRING" id="1306406.J116_000885"/>
<dbReference type="CDD" id="cd01080">
    <property type="entry name" value="NAD_bind_m-THF_DH_Cyclohyd"/>
    <property type="match status" value="1"/>
</dbReference>
<dbReference type="EC" id="1.5.1.5" evidence="12"/>
<name>A0A1D3DLP7_9ACTN</name>
<protein>
    <recommendedName>
        <fullName evidence="12">Bifunctional protein FolD</fullName>
    </recommendedName>
    <domain>
        <recommendedName>
            <fullName evidence="12">Methylenetetrahydrofolate dehydrogenase</fullName>
            <ecNumber evidence="12">1.5.1.5</ecNumber>
        </recommendedName>
    </domain>
    <domain>
        <recommendedName>
            <fullName evidence="12">Methenyltetrahydrofolate cyclohydrolase</fullName>
            <ecNumber evidence="12">3.5.4.9</ecNumber>
        </recommendedName>
    </domain>
</protein>
<dbReference type="EC" id="3.5.4.9" evidence="12"/>
<dbReference type="Pfam" id="PF00763">
    <property type="entry name" value="THF_DHG_CYH"/>
    <property type="match status" value="1"/>
</dbReference>
<evidence type="ECO:0000256" key="1">
    <source>
        <dbReference type="ARBA" id="ARBA00004777"/>
    </source>
</evidence>
<comment type="subunit">
    <text evidence="2 12">Homodimer.</text>
</comment>
<evidence type="ECO:0000256" key="9">
    <source>
        <dbReference type="ARBA" id="ARBA00023102"/>
    </source>
</evidence>
<evidence type="ECO:0000259" key="14">
    <source>
        <dbReference type="Pfam" id="PF02882"/>
    </source>
</evidence>
<evidence type="ECO:0000256" key="6">
    <source>
        <dbReference type="ARBA" id="ARBA00022801"/>
    </source>
</evidence>
<dbReference type="SUPFAM" id="SSF51735">
    <property type="entry name" value="NAD(P)-binding Rossmann-fold domains"/>
    <property type="match status" value="1"/>
</dbReference>
<dbReference type="Proteomes" id="UP000095329">
    <property type="component" value="Unassembled WGS sequence"/>
</dbReference>
<dbReference type="GO" id="GO:0005829">
    <property type="term" value="C:cytosol"/>
    <property type="evidence" value="ECO:0007669"/>
    <property type="project" value="TreeGrafter"/>
</dbReference>
<dbReference type="GO" id="GO:0006164">
    <property type="term" value="P:purine nucleotide biosynthetic process"/>
    <property type="evidence" value="ECO:0007669"/>
    <property type="project" value="UniProtKB-KW"/>
</dbReference>
<evidence type="ECO:0000256" key="11">
    <source>
        <dbReference type="ARBA" id="ARBA00023268"/>
    </source>
</evidence>
<keyword evidence="16" id="KW-1185">Reference proteome</keyword>
<dbReference type="GO" id="GO:0009086">
    <property type="term" value="P:methionine biosynthetic process"/>
    <property type="evidence" value="ECO:0007669"/>
    <property type="project" value="UniProtKB-KW"/>
</dbReference>
<dbReference type="Gene3D" id="3.40.50.10860">
    <property type="entry name" value="Leucine Dehydrogenase, chain A, domain 1"/>
    <property type="match status" value="1"/>
</dbReference>
<dbReference type="EMBL" id="ASHX02000001">
    <property type="protein sequence ID" value="OEJ93251.1"/>
    <property type="molecule type" value="Genomic_DNA"/>
</dbReference>
<dbReference type="PANTHER" id="PTHR48099:SF5">
    <property type="entry name" value="C-1-TETRAHYDROFOLATE SYNTHASE, CYTOPLASMIC"/>
    <property type="match status" value="1"/>
</dbReference>
<dbReference type="Pfam" id="PF02882">
    <property type="entry name" value="THF_DHG_CYH_C"/>
    <property type="match status" value="1"/>
</dbReference>
<evidence type="ECO:0000256" key="8">
    <source>
        <dbReference type="ARBA" id="ARBA00023002"/>
    </source>
</evidence>
<keyword evidence="11 12" id="KW-0511">Multifunctional enzyme</keyword>
<evidence type="ECO:0000259" key="13">
    <source>
        <dbReference type="Pfam" id="PF00763"/>
    </source>
</evidence>
<accession>A0A1D3DLP7</accession>
<dbReference type="InterPro" id="IPR046346">
    <property type="entry name" value="Aminoacid_DH-like_N_sf"/>
</dbReference>
<keyword evidence="6 12" id="KW-0378">Hydrolase</keyword>
<evidence type="ECO:0000256" key="7">
    <source>
        <dbReference type="ARBA" id="ARBA00022857"/>
    </source>
</evidence>
<dbReference type="RefSeq" id="WP_023591253.1">
    <property type="nucleotide sequence ID" value="NZ_ASHX02000001.1"/>
</dbReference>
<dbReference type="PANTHER" id="PTHR48099">
    <property type="entry name" value="C-1-TETRAHYDROFOLATE SYNTHASE, CYTOPLASMIC-RELATED"/>
    <property type="match status" value="1"/>
</dbReference>
<evidence type="ECO:0000256" key="4">
    <source>
        <dbReference type="ARBA" id="ARBA00022605"/>
    </source>
</evidence>
<comment type="caution">
    <text evidence="15">The sequence shown here is derived from an EMBL/GenBank/DDBJ whole genome shotgun (WGS) entry which is preliminary data.</text>
</comment>
<keyword evidence="4 12" id="KW-0028">Amino-acid biosynthesis</keyword>
<organism evidence="15 16">
    <name type="scientific">Streptomyces thermolilacinus SPC6</name>
    <dbReference type="NCBI Taxonomy" id="1306406"/>
    <lineage>
        <taxon>Bacteria</taxon>
        <taxon>Bacillati</taxon>
        <taxon>Actinomycetota</taxon>
        <taxon>Actinomycetes</taxon>
        <taxon>Kitasatosporales</taxon>
        <taxon>Streptomycetaceae</taxon>
        <taxon>Streptomyces</taxon>
    </lineage>
</organism>
<dbReference type="HAMAP" id="MF_01576">
    <property type="entry name" value="THF_DHG_CYH"/>
    <property type="match status" value="1"/>
</dbReference>
<gene>
    <name evidence="12" type="primary">folD</name>
    <name evidence="15" type="ORF">J116_000885</name>
</gene>
<comment type="caution">
    <text evidence="12">Lacks conserved residue(s) required for the propagation of feature annotation.</text>
</comment>
<comment type="function">
    <text evidence="12">Catalyzes the oxidation of 5,10-methylenetetrahydrofolate to 5,10-methenyltetrahydrofolate and then the hydrolysis of 5,10-methenyltetrahydrofolate to 10-formyltetrahydrofolate.</text>
</comment>
<dbReference type="GO" id="GO:0004477">
    <property type="term" value="F:methenyltetrahydrofolate cyclohydrolase activity"/>
    <property type="evidence" value="ECO:0007669"/>
    <property type="project" value="UniProtKB-UniRule"/>
</dbReference>
<comment type="pathway">
    <text evidence="1 12">One-carbon metabolism; tetrahydrofolate interconversion.</text>
</comment>
<evidence type="ECO:0000313" key="15">
    <source>
        <dbReference type="EMBL" id="OEJ93251.1"/>
    </source>
</evidence>
<dbReference type="GO" id="GO:0035999">
    <property type="term" value="P:tetrahydrofolate interconversion"/>
    <property type="evidence" value="ECO:0007669"/>
    <property type="project" value="UniProtKB-UniRule"/>
</dbReference>
<keyword evidence="5 12" id="KW-0658">Purine biosynthesis</keyword>
<keyword evidence="7 12" id="KW-0521">NADP</keyword>
<keyword evidence="3 12" id="KW-0554">One-carbon metabolism</keyword>
<evidence type="ECO:0000256" key="10">
    <source>
        <dbReference type="ARBA" id="ARBA00023167"/>
    </source>
</evidence>
<sequence length="290" mass="30322">MSTTAEARLMDGSGLARRLVEETAARAAELTRRTGKEPCLATVLVGEDPASVTYVRMKRARCEKAGIRSRHVELPATTTTEELVAALRDLSDDPDVHGILLQHPVGRHIDERAAFEAIAPEKDVDGVTTSSFASMSFGLPGFVSCTPGGIMRLLDAYDVDPAGKRAVVVGRSAILGKPAGMLLLARNATVTYCHSHTPAADLSAAVREADIVVAAVGRARFIKGEDIKPGAVVIDAGYNEGNVGDVDFEPAAERAGLITPVPGGVGPMTIATLLAQTVDAAERQLGTTTA</sequence>
<keyword evidence="10 12" id="KW-0486">Methionine biosynthesis</keyword>
<dbReference type="InterPro" id="IPR036291">
    <property type="entry name" value="NAD(P)-bd_dom_sf"/>
</dbReference>
<keyword evidence="8 12" id="KW-0560">Oxidoreductase</keyword>
<dbReference type="Gene3D" id="3.40.50.720">
    <property type="entry name" value="NAD(P)-binding Rossmann-like Domain"/>
    <property type="match status" value="1"/>
</dbReference>
<dbReference type="InterPro" id="IPR000672">
    <property type="entry name" value="THF_DH/CycHdrlase"/>
</dbReference>
<dbReference type="PRINTS" id="PR00085">
    <property type="entry name" value="THFDHDRGNASE"/>
</dbReference>
<dbReference type="FunFam" id="3.40.50.10860:FF:000005">
    <property type="entry name" value="C-1-tetrahydrofolate synthase, cytoplasmic, putative"/>
    <property type="match status" value="1"/>
</dbReference>
<evidence type="ECO:0000256" key="3">
    <source>
        <dbReference type="ARBA" id="ARBA00022563"/>
    </source>
</evidence>
<dbReference type="AlphaFoldDB" id="A0A1D3DLP7"/>
<keyword evidence="9 12" id="KW-0368">Histidine biosynthesis</keyword>
<feature type="domain" description="Tetrahydrofolate dehydrogenase/cyclohydrolase catalytic" evidence="13">
    <location>
        <begin position="10"/>
        <end position="125"/>
    </location>
</feature>
<comment type="similarity">
    <text evidence="12">Belongs to the tetrahydrofolate dehydrogenase/cyclohydrolase family.</text>
</comment>
<dbReference type="PROSITE" id="PS00767">
    <property type="entry name" value="THF_DHG_CYH_2"/>
    <property type="match status" value="1"/>
</dbReference>
<dbReference type="OrthoDB" id="9803580at2"/>
<dbReference type="InterPro" id="IPR020630">
    <property type="entry name" value="THF_DH/CycHdrlase_cat_dom"/>
</dbReference>
<feature type="domain" description="Tetrahydrofolate dehydrogenase/cyclohydrolase NAD(P)-binding" evidence="14">
    <location>
        <begin position="144"/>
        <end position="284"/>
    </location>
</feature>
<feature type="binding site" evidence="12">
    <location>
        <begin position="170"/>
        <end position="172"/>
    </location>
    <ligand>
        <name>NADP(+)</name>
        <dbReference type="ChEBI" id="CHEBI:58349"/>
    </ligand>
</feature>